<keyword evidence="1" id="KW-0732">Signal</keyword>
<dbReference type="EMBL" id="JAPOHD010000003">
    <property type="protein sequence ID" value="MCY1718949.1"/>
    <property type="molecule type" value="Genomic_DNA"/>
</dbReference>
<dbReference type="RefSeq" id="WP_343331288.1">
    <property type="nucleotide sequence ID" value="NZ_JAPOHD010000003.1"/>
</dbReference>
<organism evidence="2 3">
    <name type="scientific">Draconibacterium aestuarii</name>
    <dbReference type="NCBI Taxonomy" id="2998507"/>
    <lineage>
        <taxon>Bacteria</taxon>
        <taxon>Pseudomonadati</taxon>
        <taxon>Bacteroidota</taxon>
        <taxon>Bacteroidia</taxon>
        <taxon>Marinilabiliales</taxon>
        <taxon>Prolixibacteraceae</taxon>
        <taxon>Draconibacterium</taxon>
    </lineage>
</organism>
<evidence type="ECO:0000313" key="2">
    <source>
        <dbReference type="EMBL" id="MCY1718949.1"/>
    </source>
</evidence>
<protein>
    <submittedName>
        <fullName evidence="2">Uncharacterized protein</fullName>
    </submittedName>
</protein>
<comment type="caution">
    <text evidence="2">The sequence shown here is derived from an EMBL/GenBank/DDBJ whole genome shotgun (WGS) entry which is preliminary data.</text>
</comment>
<name>A0A9X3J329_9BACT</name>
<feature type="signal peptide" evidence="1">
    <location>
        <begin position="1"/>
        <end position="18"/>
    </location>
</feature>
<dbReference type="AlphaFoldDB" id="A0A9X3J329"/>
<reference evidence="2" key="1">
    <citation type="submission" date="2022-11" db="EMBL/GenBank/DDBJ databases">
        <title>Marilongibacter aestuarii gen. nov., sp. nov., isolated from tidal flat sediment.</title>
        <authorList>
            <person name="Jiayan W."/>
        </authorList>
    </citation>
    <scope>NUCLEOTIDE SEQUENCE</scope>
    <source>
        <strain evidence="2">Z1-6</strain>
    </source>
</reference>
<accession>A0A9X3J329</accession>
<sequence length="225" mass="26420">MKKSIYFLIVLAVAFIFAACEKDFDEEPEMELKDAKIEKLTGFDQWGFNWNAHHFNGYLINAVMSDYLYELMPFYKWGEGPYEGEGVEFLDKFITEFGFFPLDPILLDCKLVMHWNDALINRDGTYPVVFWDYSNWENSNGWITFHFSMDKNGEKWSSFQKLVAKRTTDYLENEIWYDKNGDEIGLPTDWPTLIMVKKVNNGNTPYMFLDSYNSPLAPGLGKYKN</sequence>
<feature type="chain" id="PRO_5040824239" evidence="1">
    <location>
        <begin position="19"/>
        <end position="225"/>
    </location>
</feature>
<dbReference type="Proteomes" id="UP001145087">
    <property type="component" value="Unassembled WGS sequence"/>
</dbReference>
<keyword evidence="3" id="KW-1185">Reference proteome</keyword>
<gene>
    <name evidence="2" type="ORF">OU798_01260</name>
</gene>
<evidence type="ECO:0000313" key="3">
    <source>
        <dbReference type="Proteomes" id="UP001145087"/>
    </source>
</evidence>
<dbReference type="PROSITE" id="PS51257">
    <property type="entry name" value="PROKAR_LIPOPROTEIN"/>
    <property type="match status" value="1"/>
</dbReference>
<proteinExistence type="predicted"/>
<evidence type="ECO:0000256" key="1">
    <source>
        <dbReference type="SAM" id="SignalP"/>
    </source>
</evidence>